<feature type="domain" description="C2H2-type" evidence="12">
    <location>
        <begin position="70"/>
        <end position="97"/>
    </location>
</feature>
<keyword evidence="8" id="KW-0804">Transcription</keyword>
<comment type="subcellular location">
    <subcellularLocation>
        <location evidence="1">Nucleus</location>
    </subcellularLocation>
</comment>
<keyword evidence="14" id="KW-1185">Reference proteome</keyword>
<gene>
    <name evidence="13" type="ORF">RRG08_011010</name>
</gene>
<keyword evidence="5" id="KW-0862">Zinc</keyword>
<dbReference type="EMBL" id="JAWDGP010003509">
    <property type="protein sequence ID" value="KAK3773802.1"/>
    <property type="molecule type" value="Genomic_DNA"/>
</dbReference>
<dbReference type="AlphaFoldDB" id="A0AAE0ZSG9"/>
<keyword evidence="4 10" id="KW-0863">Zinc-finger</keyword>
<feature type="compositionally biased region" description="Polar residues" evidence="11">
    <location>
        <begin position="232"/>
        <end position="245"/>
    </location>
</feature>
<evidence type="ECO:0000256" key="8">
    <source>
        <dbReference type="ARBA" id="ARBA00023163"/>
    </source>
</evidence>
<evidence type="ECO:0000256" key="11">
    <source>
        <dbReference type="SAM" id="MobiDB-lite"/>
    </source>
</evidence>
<feature type="compositionally biased region" description="Low complexity" evidence="11">
    <location>
        <begin position="269"/>
        <end position="279"/>
    </location>
</feature>
<keyword evidence="3" id="KW-0677">Repeat</keyword>
<evidence type="ECO:0000256" key="4">
    <source>
        <dbReference type="ARBA" id="ARBA00022771"/>
    </source>
</evidence>
<evidence type="ECO:0000256" key="6">
    <source>
        <dbReference type="ARBA" id="ARBA00023015"/>
    </source>
</evidence>
<dbReference type="PROSITE" id="PS00028">
    <property type="entry name" value="ZINC_FINGER_C2H2_1"/>
    <property type="match status" value="2"/>
</dbReference>
<feature type="region of interest" description="Disordered" evidence="11">
    <location>
        <begin position="32"/>
        <end position="53"/>
    </location>
</feature>
<feature type="region of interest" description="Disordered" evidence="11">
    <location>
        <begin position="514"/>
        <end position="542"/>
    </location>
</feature>
<keyword evidence="9" id="KW-0539">Nucleus</keyword>
<feature type="domain" description="C2H2-type" evidence="12">
    <location>
        <begin position="98"/>
        <end position="127"/>
    </location>
</feature>
<dbReference type="SUPFAM" id="SSF57667">
    <property type="entry name" value="beta-beta-alpha zinc fingers"/>
    <property type="match status" value="1"/>
</dbReference>
<dbReference type="InterPro" id="IPR050329">
    <property type="entry name" value="GLI_C2H2-zinc-finger"/>
</dbReference>
<dbReference type="PROSITE" id="PS50157">
    <property type="entry name" value="ZINC_FINGER_C2H2_2"/>
    <property type="match status" value="2"/>
</dbReference>
<evidence type="ECO:0000256" key="7">
    <source>
        <dbReference type="ARBA" id="ARBA00023125"/>
    </source>
</evidence>
<feature type="region of interest" description="Disordered" evidence="11">
    <location>
        <begin position="191"/>
        <end position="304"/>
    </location>
</feature>
<dbReference type="FunFam" id="3.30.160.60:FF:000474">
    <property type="entry name" value="zinc finger protein 367"/>
    <property type="match status" value="1"/>
</dbReference>
<dbReference type="Gene3D" id="3.30.160.60">
    <property type="entry name" value="Classic Zinc Finger"/>
    <property type="match status" value="2"/>
</dbReference>
<dbReference type="Proteomes" id="UP001283361">
    <property type="component" value="Unassembled WGS sequence"/>
</dbReference>
<evidence type="ECO:0000256" key="3">
    <source>
        <dbReference type="ARBA" id="ARBA00022737"/>
    </source>
</evidence>
<evidence type="ECO:0000313" key="13">
    <source>
        <dbReference type="EMBL" id="KAK3773802.1"/>
    </source>
</evidence>
<proteinExistence type="predicted"/>
<dbReference type="PANTHER" id="PTHR19818">
    <property type="entry name" value="ZINC FINGER PROTEIN ZIC AND GLI"/>
    <property type="match status" value="1"/>
</dbReference>
<dbReference type="InterPro" id="IPR013087">
    <property type="entry name" value="Znf_C2H2_type"/>
</dbReference>
<evidence type="ECO:0000256" key="10">
    <source>
        <dbReference type="PROSITE-ProRule" id="PRU00042"/>
    </source>
</evidence>
<evidence type="ECO:0000259" key="12">
    <source>
        <dbReference type="PROSITE" id="PS50157"/>
    </source>
</evidence>
<dbReference type="InterPro" id="IPR036236">
    <property type="entry name" value="Znf_C2H2_sf"/>
</dbReference>
<evidence type="ECO:0000256" key="9">
    <source>
        <dbReference type="ARBA" id="ARBA00023242"/>
    </source>
</evidence>
<dbReference type="GO" id="GO:0000981">
    <property type="term" value="F:DNA-binding transcription factor activity, RNA polymerase II-specific"/>
    <property type="evidence" value="ECO:0007669"/>
    <property type="project" value="TreeGrafter"/>
</dbReference>
<name>A0AAE0ZSG9_9GAST</name>
<dbReference type="Pfam" id="PF00096">
    <property type="entry name" value="zf-C2H2"/>
    <property type="match status" value="1"/>
</dbReference>
<accession>A0AAE0ZSG9</accession>
<evidence type="ECO:0000256" key="2">
    <source>
        <dbReference type="ARBA" id="ARBA00022723"/>
    </source>
</evidence>
<reference evidence="13" key="1">
    <citation type="journal article" date="2023" name="G3 (Bethesda)">
        <title>A reference genome for the long-term kleptoplast-retaining sea slug Elysia crispata morphotype clarki.</title>
        <authorList>
            <person name="Eastman K.E."/>
            <person name="Pendleton A.L."/>
            <person name="Shaikh M.A."/>
            <person name="Suttiyut T."/>
            <person name="Ogas R."/>
            <person name="Tomko P."/>
            <person name="Gavelis G."/>
            <person name="Widhalm J.R."/>
            <person name="Wisecaver J.H."/>
        </authorList>
    </citation>
    <scope>NUCLEOTIDE SEQUENCE</scope>
    <source>
        <strain evidence="13">ECLA1</strain>
    </source>
</reference>
<dbReference type="FunFam" id="3.30.160.60:FF:000965">
    <property type="entry name" value="Neurotrophin receptor-interacting factor homolog"/>
    <property type="match status" value="1"/>
</dbReference>
<keyword evidence="2" id="KW-0479">Metal-binding</keyword>
<evidence type="ECO:0000256" key="5">
    <source>
        <dbReference type="ARBA" id="ARBA00022833"/>
    </source>
</evidence>
<organism evidence="13 14">
    <name type="scientific">Elysia crispata</name>
    <name type="common">lettuce slug</name>
    <dbReference type="NCBI Taxonomy" id="231223"/>
    <lineage>
        <taxon>Eukaryota</taxon>
        <taxon>Metazoa</taxon>
        <taxon>Spiralia</taxon>
        <taxon>Lophotrochozoa</taxon>
        <taxon>Mollusca</taxon>
        <taxon>Gastropoda</taxon>
        <taxon>Heterobranchia</taxon>
        <taxon>Euthyneura</taxon>
        <taxon>Panpulmonata</taxon>
        <taxon>Sacoglossa</taxon>
        <taxon>Placobranchoidea</taxon>
        <taxon>Plakobranchidae</taxon>
        <taxon>Elysia</taxon>
    </lineage>
</organism>
<keyword evidence="7" id="KW-0238">DNA-binding</keyword>
<feature type="compositionally biased region" description="Polar residues" evidence="11">
    <location>
        <begin position="514"/>
        <end position="534"/>
    </location>
</feature>
<evidence type="ECO:0000256" key="1">
    <source>
        <dbReference type="ARBA" id="ARBA00004123"/>
    </source>
</evidence>
<evidence type="ECO:0000313" key="14">
    <source>
        <dbReference type="Proteomes" id="UP001283361"/>
    </source>
</evidence>
<sequence>MHPLDLSPSTSSSATTSEPVTMLIEREINYVDKQHVNAPRREKDQGKRGRPRSDLITALMVEGTSSRSRIRCNKCGRVFPREKSLQAHLRTHTGERPYCCDYPGCSRAFCQSGQLKTHQRLHTGEKPFACVVDGCISRFTHANRHCSQHPHAGLKRLDTDLEHVQKLCEEEPNLEVRRWLVRYIKQCQERSSLKSPHKKAPPPEMQHSESRPQKSRIKTGAFARSWSLPRIPSTQSLETHTSSPRPTAAPQVPLKLTTSSPPPPPLLQPPVKLTKLTFSPPLPPPKLSPATDLMPSKLTNPNQTVQDFQLPTSRHSSASSVKSCSSSGVSSMSSSCSSNGSHTVPQISPPSFFSFSSPPRAYHEEHVQHPPGITDTFSQAAAGAHLILSSQMVLQGQFNDGYPNAYQGIPFSCNSSPAVFPLSSSTEARWSSKISRPVVTQPHVFRSLALTSADKPSQLSTSSSFSISKLLTKAPSPCRLAKSPTPTVLPASSSPLFLSLPSPQESTTLSIPQTVTAASTSSPVKPMSVDSTDSMCYRTTPKNREKDRYISALALIELSKR</sequence>
<dbReference type="GO" id="GO:0045944">
    <property type="term" value="P:positive regulation of transcription by RNA polymerase II"/>
    <property type="evidence" value="ECO:0007669"/>
    <property type="project" value="UniProtKB-ARBA"/>
</dbReference>
<dbReference type="PANTHER" id="PTHR19818:SF166">
    <property type="entry name" value="C2H2-TYPE DOMAIN-CONTAINING PROTEIN"/>
    <property type="match status" value="1"/>
</dbReference>
<dbReference type="GO" id="GO:0008270">
    <property type="term" value="F:zinc ion binding"/>
    <property type="evidence" value="ECO:0007669"/>
    <property type="project" value="UniProtKB-KW"/>
</dbReference>
<keyword evidence="6" id="KW-0805">Transcription regulation</keyword>
<protein>
    <recommendedName>
        <fullName evidence="12">C2H2-type domain-containing protein</fullName>
    </recommendedName>
</protein>
<dbReference type="SMART" id="SM00355">
    <property type="entry name" value="ZnF_C2H2"/>
    <property type="match status" value="2"/>
</dbReference>
<dbReference type="GO" id="GO:0005634">
    <property type="term" value="C:nucleus"/>
    <property type="evidence" value="ECO:0007669"/>
    <property type="project" value="UniProtKB-SubCell"/>
</dbReference>
<comment type="caution">
    <text evidence="13">The sequence shown here is derived from an EMBL/GenBank/DDBJ whole genome shotgun (WGS) entry which is preliminary data.</text>
</comment>
<dbReference type="GO" id="GO:0000978">
    <property type="term" value="F:RNA polymerase II cis-regulatory region sequence-specific DNA binding"/>
    <property type="evidence" value="ECO:0007669"/>
    <property type="project" value="TreeGrafter"/>
</dbReference>